<feature type="transmembrane region" description="Helical" evidence="7">
    <location>
        <begin position="658"/>
        <end position="680"/>
    </location>
</feature>
<evidence type="ECO:0000256" key="4">
    <source>
        <dbReference type="ARBA" id="ARBA00022692"/>
    </source>
</evidence>
<dbReference type="PANTHER" id="PTHR30347:SF1">
    <property type="entry name" value="MECHANOSENSITIVE CHANNEL MSCK"/>
    <property type="match status" value="1"/>
</dbReference>
<dbReference type="InterPro" id="IPR049278">
    <property type="entry name" value="MS_channel_C"/>
</dbReference>
<dbReference type="SUPFAM" id="SSF50182">
    <property type="entry name" value="Sm-like ribonucleoproteins"/>
    <property type="match status" value="1"/>
</dbReference>
<dbReference type="Gene3D" id="1.10.287.1260">
    <property type="match status" value="1"/>
</dbReference>
<evidence type="ECO:0000256" key="5">
    <source>
        <dbReference type="ARBA" id="ARBA00022989"/>
    </source>
</evidence>
<evidence type="ECO:0000259" key="8">
    <source>
        <dbReference type="Pfam" id="PF00924"/>
    </source>
</evidence>
<dbReference type="InterPro" id="IPR006685">
    <property type="entry name" value="MscS_channel_2nd"/>
</dbReference>
<evidence type="ECO:0000259" key="9">
    <source>
        <dbReference type="Pfam" id="PF21082"/>
    </source>
</evidence>
<evidence type="ECO:0000256" key="3">
    <source>
        <dbReference type="ARBA" id="ARBA00022475"/>
    </source>
</evidence>
<dbReference type="SUPFAM" id="SSF82689">
    <property type="entry name" value="Mechanosensitive channel protein MscS (YggB), C-terminal domain"/>
    <property type="match status" value="1"/>
</dbReference>
<sequence>MFEQWLQNQFFYFIIIPFFMKTSPKRVRQNVFVLNFKRCVSVLFFAMTFISYGQSKEGIKKDAKTNESKRLDSLMQQLNAASLKENKTNYAFNVLTNRQNSSFNLINEEIQRANTILKEGIDYKGFTKELALLVEWKDKSVKGIVKNVSKMQTVRDLTTTSLLLKELLKRTDYQLDRISSNNKSLSGIQRRIDSLATDKIFYQIPVQESAKKNYYQRMVLMAKDLNSANANLKNAIDSIQKLEVNGKMFKFSLESDLAVVNNVRKKLSKKVNSISPDVADQKEIGLTLAENFLHSFIKGYLLFVFYFANQTGILSLLFLFIIGLTLYLRVVRSKYKKANMYENLKYPGHVLNYPLAASILIMISIFQFFLPSPPFVFSAFLWIIGGLALTRILYKSVSNYWFFIWMAFFVCNNLAFQDNLLLLFSVSESRFVLLLSVIGFALGVYVFWNRKDKEKEIHEKSFVIALLVFVIFELCAMILSIANCYNLAKILMTNGYFTILIAYQLIWAFGLSLDILNFSKYLSQSEEESLFSEEKEKKFKVPTFIYVLFAIAWYVLISRNSYSFQSFIEPISEAFYEEKQFGEFKFSFNAIFLFFFILFMSGLSAKIVSFLTTDSKGTNNGKPKSGLGSWLLLIRIAIITIGVLIAFISVGIPMDKIALMISALSVGIGFGLQNVINNLVSGLIIAFEKPINLDDIVEVGGQTGKMKSIGIRSSVITTWDGADVIIPNGDLLSQHLVNWTMGSNRRRFEIDLGVAYGSDLKEVKTILIDILMQHELVLKNPAPMVWVTKFNDSSIDFAIKYWVPHFNFGNDVKNDLIIAIDVAFKVNGIEIPFPQQDLHIRSNVSNSNDENLDKE</sequence>
<feature type="transmembrane region" description="Helical" evidence="7">
    <location>
        <begin position="539"/>
        <end position="557"/>
    </location>
</feature>
<dbReference type="EMBL" id="JMTM01000035">
    <property type="protein sequence ID" value="OAZ04400.1"/>
    <property type="molecule type" value="Genomic_DNA"/>
</dbReference>
<dbReference type="Gene3D" id="3.30.70.100">
    <property type="match status" value="1"/>
</dbReference>
<dbReference type="GO" id="GO:0008381">
    <property type="term" value="F:mechanosensitive monoatomic ion channel activity"/>
    <property type="evidence" value="ECO:0007669"/>
    <property type="project" value="UniProtKB-ARBA"/>
</dbReference>
<dbReference type="Pfam" id="PF00924">
    <property type="entry name" value="MS_channel_2nd"/>
    <property type="match status" value="1"/>
</dbReference>
<feature type="transmembrane region" description="Helical" evidence="7">
    <location>
        <begin position="300"/>
        <end position="329"/>
    </location>
</feature>
<dbReference type="Proteomes" id="UP000093807">
    <property type="component" value="Unassembled WGS sequence"/>
</dbReference>
<gene>
    <name evidence="10" type="primary">mscK</name>
    <name evidence="10" type="ORF">FLB_13980</name>
</gene>
<evidence type="ECO:0000256" key="7">
    <source>
        <dbReference type="SAM" id="Phobius"/>
    </source>
</evidence>
<feature type="transmembrane region" description="Helical" evidence="7">
    <location>
        <begin position="461"/>
        <end position="483"/>
    </location>
</feature>
<organism evidence="10 11">
    <name type="scientific">Flavobacterium succinicans</name>
    <dbReference type="NCBI Taxonomy" id="29536"/>
    <lineage>
        <taxon>Bacteria</taxon>
        <taxon>Pseudomonadati</taxon>
        <taxon>Bacteroidota</taxon>
        <taxon>Flavobacteriia</taxon>
        <taxon>Flavobacteriales</taxon>
        <taxon>Flavobacteriaceae</taxon>
        <taxon>Flavobacterium</taxon>
    </lineage>
</organism>
<comment type="subcellular location">
    <subcellularLocation>
        <location evidence="1">Cell membrane</location>
        <topology evidence="1">Multi-pass membrane protein</topology>
    </subcellularLocation>
</comment>
<feature type="transmembrane region" description="Helical" evidence="7">
    <location>
        <begin position="495"/>
        <end position="518"/>
    </location>
</feature>
<evidence type="ECO:0000256" key="2">
    <source>
        <dbReference type="ARBA" id="ARBA00008017"/>
    </source>
</evidence>
<dbReference type="PATRIC" id="fig|29536.5.peg.1466"/>
<evidence type="ECO:0000313" key="10">
    <source>
        <dbReference type="EMBL" id="OAZ04400.1"/>
    </source>
</evidence>
<feature type="transmembrane region" description="Helical" evidence="7">
    <location>
        <begin position="431"/>
        <end position="449"/>
    </location>
</feature>
<feature type="transmembrane region" description="Helical" evidence="7">
    <location>
        <begin position="632"/>
        <end position="652"/>
    </location>
</feature>
<dbReference type="AlphaFoldDB" id="A0A199XRY9"/>
<accession>A0A199XRY9</accession>
<keyword evidence="3" id="KW-1003">Cell membrane</keyword>
<dbReference type="Pfam" id="PF21082">
    <property type="entry name" value="MS_channel_3rd"/>
    <property type="match status" value="1"/>
</dbReference>
<dbReference type="PANTHER" id="PTHR30347">
    <property type="entry name" value="POTASSIUM CHANNEL RELATED"/>
    <property type="match status" value="1"/>
</dbReference>
<feature type="domain" description="Mechanosensitive ion channel MscS C-terminal" evidence="9">
    <location>
        <begin position="749"/>
        <end position="831"/>
    </location>
</feature>
<reference evidence="10 11" key="1">
    <citation type="submission" date="2016-06" db="EMBL/GenBank/DDBJ databases">
        <title>Draft genome sequence of Flavobacterium succinicans strain DD5b.</title>
        <authorList>
            <person name="Poehlein A."/>
            <person name="Daniel R."/>
            <person name="Simeonova D.D."/>
        </authorList>
    </citation>
    <scope>NUCLEOTIDE SEQUENCE [LARGE SCALE GENOMIC DNA]</scope>
    <source>
        <strain evidence="10 11">DD5b</strain>
    </source>
</reference>
<dbReference type="Gene3D" id="2.30.30.60">
    <property type="match status" value="1"/>
</dbReference>
<keyword evidence="5 7" id="KW-1133">Transmembrane helix</keyword>
<dbReference type="GO" id="GO:0005886">
    <property type="term" value="C:plasma membrane"/>
    <property type="evidence" value="ECO:0007669"/>
    <property type="project" value="UniProtKB-SubCell"/>
</dbReference>
<dbReference type="InterPro" id="IPR052702">
    <property type="entry name" value="MscS-like_channel"/>
</dbReference>
<dbReference type="InterPro" id="IPR011066">
    <property type="entry name" value="MscS_channel_C_sf"/>
</dbReference>
<feature type="transmembrane region" description="Helical" evidence="7">
    <location>
        <begin position="401"/>
        <end position="425"/>
    </location>
</feature>
<protein>
    <submittedName>
        <fullName evidence="10">Mechanosensitive channel MscK</fullName>
    </submittedName>
</protein>
<feature type="transmembrane region" description="Helical" evidence="7">
    <location>
        <begin position="586"/>
        <end position="611"/>
    </location>
</feature>
<evidence type="ECO:0000256" key="6">
    <source>
        <dbReference type="ARBA" id="ARBA00023136"/>
    </source>
</evidence>
<keyword evidence="11" id="KW-1185">Reference proteome</keyword>
<keyword evidence="6 7" id="KW-0472">Membrane</keyword>
<evidence type="ECO:0000256" key="1">
    <source>
        <dbReference type="ARBA" id="ARBA00004651"/>
    </source>
</evidence>
<proteinExistence type="inferred from homology"/>
<keyword evidence="4 7" id="KW-0812">Transmembrane</keyword>
<comment type="similarity">
    <text evidence="2">Belongs to the MscS (TC 1.A.23) family.</text>
</comment>
<dbReference type="InterPro" id="IPR023408">
    <property type="entry name" value="MscS_beta-dom_sf"/>
</dbReference>
<comment type="caution">
    <text evidence="10">The sequence shown here is derived from an EMBL/GenBank/DDBJ whole genome shotgun (WGS) entry which is preliminary data.</text>
</comment>
<feature type="transmembrane region" description="Helical" evidence="7">
    <location>
        <begin position="350"/>
        <end position="369"/>
    </location>
</feature>
<feature type="transmembrane region" description="Helical" evidence="7">
    <location>
        <begin position="375"/>
        <end position="394"/>
    </location>
</feature>
<dbReference type="InterPro" id="IPR010920">
    <property type="entry name" value="LSM_dom_sf"/>
</dbReference>
<evidence type="ECO:0000313" key="11">
    <source>
        <dbReference type="Proteomes" id="UP000093807"/>
    </source>
</evidence>
<feature type="domain" description="Mechanosensitive ion channel MscS" evidence="8">
    <location>
        <begin position="674"/>
        <end position="740"/>
    </location>
</feature>
<name>A0A199XRY9_9FLAO</name>